<dbReference type="PROSITE" id="PS50088">
    <property type="entry name" value="ANK_REPEAT"/>
    <property type="match status" value="2"/>
</dbReference>
<feature type="repeat" description="ANK" evidence="3">
    <location>
        <begin position="290"/>
        <end position="312"/>
    </location>
</feature>
<accession>A0A1Z5JDR2</accession>
<dbReference type="SUPFAM" id="SSF48403">
    <property type="entry name" value="Ankyrin repeat"/>
    <property type="match status" value="1"/>
</dbReference>
<evidence type="ECO:0000256" key="1">
    <source>
        <dbReference type="ARBA" id="ARBA00022737"/>
    </source>
</evidence>
<dbReference type="SMART" id="SM00248">
    <property type="entry name" value="ANK"/>
    <property type="match status" value="4"/>
</dbReference>
<evidence type="ECO:0000313" key="5">
    <source>
        <dbReference type="Proteomes" id="UP000198406"/>
    </source>
</evidence>
<dbReference type="AlphaFoldDB" id="A0A1Z5JDR2"/>
<proteinExistence type="predicted"/>
<evidence type="ECO:0000256" key="2">
    <source>
        <dbReference type="ARBA" id="ARBA00023043"/>
    </source>
</evidence>
<organism evidence="4 5">
    <name type="scientific">Fistulifera solaris</name>
    <name type="common">Oleaginous diatom</name>
    <dbReference type="NCBI Taxonomy" id="1519565"/>
    <lineage>
        <taxon>Eukaryota</taxon>
        <taxon>Sar</taxon>
        <taxon>Stramenopiles</taxon>
        <taxon>Ochrophyta</taxon>
        <taxon>Bacillariophyta</taxon>
        <taxon>Bacillariophyceae</taxon>
        <taxon>Bacillariophycidae</taxon>
        <taxon>Naviculales</taxon>
        <taxon>Naviculaceae</taxon>
        <taxon>Fistulifera</taxon>
    </lineage>
</organism>
<keyword evidence="1" id="KW-0677">Repeat</keyword>
<dbReference type="Pfam" id="PF12796">
    <property type="entry name" value="Ank_2"/>
    <property type="match status" value="1"/>
</dbReference>
<keyword evidence="5" id="KW-1185">Reference proteome</keyword>
<dbReference type="InterPro" id="IPR050663">
    <property type="entry name" value="Ankyrin-SOCS_Box"/>
</dbReference>
<dbReference type="GO" id="GO:0045944">
    <property type="term" value="P:positive regulation of transcription by RNA polymerase II"/>
    <property type="evidence" value="ECO:0007669"/>
    <property type="project" value="TreeGrafter"/>
</dbReference>
<evidence type="ECO:0000313" key="4">
    <source>
        <dbReference type="EMBL" id="GAX11918.1"/>
    </source>
</evidence>
<sequence length="473" mass="54140">MCHKSVSIASNKHYDVVIRTLPALMKRFRDHKTKKWTAVSPWNVSRTFDSAQQLAQELLPSLETCTFDFFRATFDTKPIVRIEHGFVCITTPERALQLESDGWLPCPECAEWLKGIKGLRWHCLQQHQQEFHVTLQQSPLENELALIVYQENRTALSHLCLSAKNNTTSDNTTTNKKNKLNEQSENPWLYAKEGNLRKLQQYLINNPHFHPETARDRNGATILMWAAGSGRLEMVRYLVEDIECCVQQAQHGRRSFSGRTALHWAARNGHVQLVQYLLQQGADIYAETEDGTTAFHWTAWQGHVDILQLLIESTDDSKRLVHHSNSYGCNAALWAAQGAAGVATFRLLQNMECPLNVVNYAQHGVLHKAAQRGNRDICEWFVKFVLCLESDWRLIGPDEDGCLPSDIAGMQGFGDLALYLMDQEERFAKRLRDLGIEYPDWFSRGFVPCRSRICEPYAGIARLLALQEEQREK</sequence>
<dbReference type="Gene3D" id="1.25.40.20">
    <property type="entry name" value="Ankyrin repeat-containing domain"/>
    <property type="match status" value="2"/>
</dbReference>
<dbReference type="OrthoDB" id="20872at2759"/>
<dbReference type="GO" id="GO:0005634">
    <property type="term" value="C:nucleus"/>
    <property type="evidence" value="ECO:0007669"/>
    <property type="project" value="TreeGrafter"/>
</dbReference>
<dbReference type="PROSITE" id="PS50297">
    <property type="entry name" value="ANK_REP_REGION"/>
    <property type="match status" value="2"/>
</dbReference>
<dbReference type="InterPro" id="IPR002110">
    <property type="entry name" value="Ankyrin_rpt"/>
</dbReference>
<dbReference type="Proteomes" id="UP000198406">
    <property type="component" value="Unassembled WGS sequence"/>
</dbReference>
<protein>
    <submittedName>
        <fullName evidence="4">Uncharacterized protein</fullName>
    </submittedName>
</protein>
<gene>
    <name evidence="4" type="ORF">FisN_8Lh005</name>
</gene>
<name>A0A1Z5JDR2_FISSO</name>
<comment type="caution">
    <text evidence="4">The sequence shown here is derived from an EMBL/GenBank/DDBJ whole genome shotgun (WGS) entry which is preliminary data.</text>
</comment>
<evidence type="ECO:0000256" key="3">
    <source>
        <dbReference type="PROSITE-ProRule" id="PRU00023"/>
    </source>
</evidence>
<dbReference type="InterPro" id="IPR036770">
    <property type="entry name" value="Ankyrin_rpt-contain_sf"/>
</dbReference>
<dbReference type="InParanoid" id="A0A1Z5JDR2"/>
<feature type="repeat" description="ANK" evidence="3">
    <location>
        <begin position="257"/>
        <end position="289"/>
    </location>
</feature>
<reference evidence="4 5" key="1">
    <citation type="journal article" date="2015" name="Plant Cell">
        <title>Oil accumulation by the oleaginous diatom Fistulifera solaris as revealed by the genome and transcriptome.</title>
        <authorList>
            <person name="Tanaka T."/>
            <person name="Maeda Y."/>
            <person name="Veluchamy A."/>
            <person name="Tanaka M."/>
            <person name="Abida H."/>
            <person name="Marechal E."/>
            <person name="Bowler C."/>
            <person name="Muto M."/>
            <person name="Sunaga Y."/>
            <person name="Tanaka M."/>
            <person name="Yoshino T."/>
            <person name="Taniguchi T."/>
            <person name="Fukuda Y."/>
            <person name="Nemoto M."/>
            <person name="Matsumoto M."/>
            <person name="Wong P.S."/>
            <person name="Aburatani S."/>
            <person name="Fujibuchi W."/>
        </authorList>
    </citation>
    <scope>NUCLEOTIDE SEQUENCE [LARGE SCALE GENOMIC DNA]</scope>
    <source>
        <strain evidence="4 5">JPCC DA0580</strain>
    </source>
</reference>
<dbReference type="PANTHER" id="PTHR24193">
    <property type="entry name" value="ANKYRIN REPEAT PROTEIN"/>
    <property type="match status" value="1"/>
</dbReference>
<dbReference type="PANTHER" id="PTHR24193:SF121">
    <property type="entry name" value="ADA2A-CONTAINING COMPLEX COMPONENT 3, ISOFORM D"/>
    <property type="match status" value="1"/>
</dbReference>
<keyword evidence="2 3" id="KW-0040">ANK repeat</keyword>
<dbReference type="Pfam" id="PF00023">
    <property type="entry name" value="Ank"/>
    <property type="match status" value="1"/>
</dbReference>
<dbReference type="EMBL" id="BDSP01000048">
    <property type="protein sequence ID" value="GAX11918.1"/>
    <property type="molecule type" value="Genomic_DNA"/>
</dbReference>
<dbReference type="GO" id="GO:0000976">
    <property type="term" value="F:transcription cis-regulatory region binding"/>
    <property type="evidence" value="ECO:0007669"/>
    <property type="project" value="TreeGrafter"/>
</dbReference>